<dbReference type="PROSITE" id="PS00211">
    <property type="entry name" value="ABC_TRANSPORTER_1"/>
    <property type="match status" value="1"/>
</dbReference>
<dbReference type="Pfam" id="PF00005">
    <property type="entry name" value="ABC_tran"/>
    <property type="match status" value="1"/>
</dbReference>
<evidence type="ECO:0000256" key="1">
    <source>
        <dbReference type="ARBA" id="ARBA00004202"/>
    </source>
</evidence>
<feature type="domain" description="ABC transporter" evidence="7">
    <location>
        <begin position="11"/>
        <end position="261"/>
    </location>
</feature>
<organism evidence="8 9">
    <name type="scientific">Puia dinghuensis</name>
    <dbReference type="NCBI Taxonomy" id="1792502"/>
    <lineage>
        <taxon>Bacteria</taxon>
        <taxon>Pseudomonadati</taxon>
        <taxon>Bacteroidota</taxon>
        <taxon>Chitinophagia</taxon>
        <taxon>Chitinophagales</taxon>
        <taxon>Chitinophagaceae</taxon>
        <taxon>Puia</taxon>
    </lineage>
</organism>
<evidence type="ECO:0000313" key="8">
    <source>
        <dbReference type="EMBL" id="GGB13023.1"/>
    </source>
</evidence>
<reference evidence="8" key="2">
    <citation type="submission" date="2020-09" db="EMBL/GenBank/DDBJ databases">
        <authorList>
            <person name="Sun Q."/>
            <person name="Zhou Y."/>
        </authorList>
    </citation>
    <scope>NUCLEOTIDE SEQUENCE</scope>
    <source>
        <strain evidence="8">CGMCC 1.15448</strain>
    </source>
</reference>
<dbReference type="EMBL" id="BMJC01000004">
    <property type="protein sequence ID" value="GGB13023.1"/>
    <property type="molecule type" value="Genomic_DNA"/>
</dbReference>
<evidence type="ECO:0000313" key="9">
    <source>
        <dbReference type="Proteomes" id="UP000607559"/>
    </source>
</evidence>
<comment type="subcellular location">
    <subcellularLocation>
        <location evidence="1">Cell membrane</location>
        <topology evidence="1">Peripheral membrane protein</topology>
    </subcellularLocation>
</comment>
<keyword evidence="5 8" id="KW-0067">ATP-binding</keyword>
<dbReference type="SMART" id="SM00382">
    <property type="entry name" value="AAA"/>
    <property type="match status" value="1"/>
</dbReference>
<dbReference type="PANTHER" id="PTHR42788:SF7">
    <property type="entry name" value="NITRATE ABC TRANSPORTER ATP-BINDING PROTEIN"/>
    <property type="match status" value="1"/>
</dbReference>
<evidence type="ECO:0000256" key="5">
    <source>
        <dbReference type="ARBA" id="ARBA00022840"/>
    </source>
</evidence>
<sequence>MTAYTKNDVLLQAKDISLYYDDKCILRNIDFTVRDIVRPGLQQGQVVSLIGRSGIGKTQLFRVLSGLQKPSGGTITVRERKPVESGNGSIEVWRERPVRAGDMGVIFQNYYQFGWRTVRQSLLLAARKNPALAGKEEDAIREYAGRFDITDVLQRYPAQLSGGQQQRVSIIQQLLKGSNFLLLDEPFSGLDICVLDKVTELLLQVSLSDELKTLIIVSHDIATTVEISDTVFILGKESGKEGSTIIREIDLIERGLAWRHDLRQDKVFVDTLAEIKGCL</sequence>
<evidence type="ECO:0000256" key="4">
    <source>
        <dbReference type="ARBA" id="ARBA00022741"/>
    </source>
</evidence>
<dbReference type="PROSITE" id="PS50893">
    <property type="entry name" value="ABC_TRANSPORTER_2"/>
    <property type="match status" value="1"/>
</dbReference>
<dbReference type="Proteomes" id="UP000607559">
    <property type="component" value="Unassembled WGS sequence"/>
</dbReference>
<evidence type="ECO:0000256" key="3">
    <source>
        <dbReference type="ARBA" id="ARBA00022475"/>
    </source>
</evidence>
<dbReference type="RefSeq" id="WP_188935164.1">
    <property type="nucleotide sequence ID" value="NZ_BMJC01000004.1"/>
</dbReference>
<dbReference type="InterPro" id="IPR003439">
    <property type="entry name" value="ABC_transporter-like_ATP-bd"/>
</dbReference>
<dbReference type="SUPFAM" id="SSF52540">
    <property type="entry name" value="P-loop containing nucleoside triphosphate hydrolases"/>
    <property type="match status" value="1"/>
</dbReference>
<keyword evidence="6" id="KW-0472">Membrane</keyword>
<keyword evidence="4" id="KW-0547">Nucleotide-binding</keyword>
<evidence type="ECO:0000259" key="7">
    <source>
        <dbReference type="PROSITE" id="PS50893"/>
    </source>
</evidence>
<evidence type="ECO:0000256" key="2">
    <source>
        <dbReference type="ARBA" id="ARBA00022448"/>
    </source>
</evidence>
<dbReference type="PANTHER" id="PTHR42788">
    <property type="entry name" value="TAURINE IMPORT ATP-BINDING PROTEIN-RELATED"/>
    <property type="match status" value="1"/>
</dbReference>
<dbReference type="GO" id="GO:0005524">
    <property type="term" value="F:ATP binding"/>
    <property type="evidence" value="ECO:0007669"/>
    <property type="project" value="UniProtKB-KW"/>
</dbReference>
<accession>A0A8J2XUJ0</accession>
<keyword evidence="2" id="KW-0813">Transport</keyword>
<dbReference type="GO" id="GO:0005886">
    <property type="term" value="C:plasma membrane"/>
    <property type="evidence" value="ECO:0007669"/>
    <property type="project" value="UniProtKB-SubCell"/>
</dbReference>
<protein>
    <submittedName>
        <fullName evidence="8">Putative ABC transporter ATP-binding protein YtlC</fullName>
    </submittedName>
</protein>
<keyword evidence="9" id="KW-1185">Reference proteome</keyword>
<evidence type="ECO:0000256" key="6">
    <source>
        <dbReference type="ARBA" id="ARBA00023136"/>
    </source>
</evidence>
<dbReference type="InterPro" id="IPR050166">
    <property type="entry name" value="ABC_transporter_ATP-bind"/>
</dbReference>
<dbReference type="InterPro" id="IPR027417">
    <property type="entry name" value="P-loop_NTPase"/>
</dbReference>
<dbReference type="InterPro" id="IPR003593">
    <property type="entry name" value="AAA+_ATPase"/>
</dbReference>
<gene>
    <name evidence="8" type="primary">ytlC</name>
    <name evidence="8" type="ORF">GCM10011511_40850</name>
</gene>
<dbReference type="GO" id="GO:0016887">
    <property type="term" value="F:ATP hydrolysis activity"/>
    <property type="evidence" value="ECO:0007669"/>
    <property type="project" value="InterPro"/>
</dbReference>
<reference evidence="8" key="1">
    <citation type="journal article" date="2014" name="Int. J. Syst. Evol. Microbiol.">
        <title>Complete genome sequence of Corynebacterium casei LMG S-19264T (=DSM 44701T), isolated from a smear-ripened cheese.</title>
        <authorList>
            <consortium name="US DOE Joint Genome Institute (JGI-PGF)"/>
            <person name="Walter F."/>
            <person name="Albersmeier A."/>
            <person name="Kalinowski J."/>
            <person name="Ruckert C."/>
        </authorList>
    </citation>
    <scope>NUCLEOTIDE SEQUENCE</scope>
    <source>
        <strain evidence="8">CGMCC 1.15448</strain>
    </source>
</reference>
<dbReference type="Gene3D" id="3.40.50.300">
    <property type="entry name" value="P-loop containing nucleotide triphosphate hydrolases"/>
    <property type="match status" value="1"/>
</dbReference>
<comment type="caution">
    <text evidence="8">The sequence shown here is derived from an EMBL/GenBank/DDBJ whole genome shotgun (WGS) entry which is preliminary data.</text>
</comment>
<proteinExistence type="predicted"/>
<keyword evidence="3" id="KW-1003">Cell membrane</keyword>
<dbReference type="InterPro" id="IPR017871">
    <property type="entry name" value="ABC_transporter-like_CS"/>
</dbReference>
<name>A0A8J2XUJ0_9BACT</name>
<dbReference type="AlphaFoldDB" id="A0A8J2XUJ0"/>